<feature type="domain" description="Reverse transcriptase" evidence="1">
    <location>
        <begin position="339"/>
        <end position="670"/>
    </location>
</feature>
<dbReference type="GO" id="GO:0004519">
    <property type="term" value="F:endonuclease activity"/>
    <property type="evidence" value="ECO:0007669"/>
    <property type="project" value="UniProtKB-KW"/>
</dbReference>
<dbReference type="PROSITE" id="PS50878">
    <property type="entry name" value="RT_POL"/>
    <property type="match status" value="1"/>
</dbReference>
<dbReference type="Gene3D" id="3.30.420.10">
    <property type="entry name" value="Ribonuclease H-like superfamily/Ribonuclease H"/>
    <property type="match status" value="1"/>
</dbReference>
<organism evidence="2 3">
    <name type="scientific">Novymonas esmeraldas</name>
    <dbReference type="NCBI Taxonomy" id="1808958"/>
    <lineage>
        <taxon>Eukaryota</taxon>
        <taxon>Discoba</taxon>
        <taxon>Euglenozoa</taxon>
        <taxon>Kinetoplastea</taxon>
        <taxon>Metakinetoplastina</taxon>
        <taxon>Trypanosomatida</taxon>
        <taxon>Trypanosomatidae</taxon>
        <taxon>Novymonas</taxon>
    </lineage>
</organism>
<keyword evidence="2" id="KW-0378">Hydrolase</keyword>
<evidence type="ECO:0000313" key="3">
    <source>
        <dbReference type="Proteomes" id="UP001430356"/>
    </source>
</evidence>
<dbReference type="Pfam" id="PF00078">
    <property type="entry name" value="RVT_1"/>
    <property type="match status" value="1"/>
</dbReference>
<dbReference type="InterPro" id="IPR036397">
    <property type="entry name" value="RNaseH_sf"/>
</dbReference>
<dbReference type="Proteomes" id="UP001430356">
    <property type="component" value="Unassembled WGS sequence"/>
</dbReference>
<dbReference type="EMBL" id="JAECZO010000121">
    <property type="protein sequence ID" value="KAK7197822.1"/>
    <property type="molecule type" value="Genomic_DNA"/>
</dbReference>
<dbReference type="GO" id="GO:0003676">
    <property type="term" value="F:nucleic acid binding"/>
    <property type="evidence" value="ECO:0007669"/>
    <property type="project" value="InterPro"/>
</dbReference>
<dbReference type="InterPro" id="IPR043502">
    <property type="entry name" value="DNA/RNA_pol_sf"/>
</dbReference>
<dbReference type="Gene3D" id="3.60.10.10">
    <property type="entry name" value="Endonuclease/exonuclease/phosphatase"/>
    <property type="match status" value="1"/>
</dbReference>
<dbReference type="InterPro" id="IPR000477">
    <property type="entry name" value="RT_dom"/>
</dbReference>
<evidence type="ECO:0000313" key="2">
    <source>
        <dbReference type="EMBL" id="KAK7197822.1"/>
    </source>
</evidence>
<dbReference type="AlphaFoldDB" id="A0AAW0EU73"/>
<dbReference type="InterPro" id="IPR012337">
    <property type="entry name" value="RNaseH-like_sf"/>
</dbReference>
<dbReference type="InterPro" id="IPR036691">
    <property type="entry name" value="Endo/exonu/phosph_ase_sf"/>
</dbReference>
<evidence type="ECO:0000259" key="1">
    <source>
        <dbReference type="PROSITE" id="PS50878"/>
    </source>
</evidence>
<keyword evidence="2" id="KW-0540">Nuclease</keyword>
<reference evidence="2 3" key="1">
    <citation type="journal article" date="2021" name="MBio">
        <title>A New Model Trypanosomatid, Novymonas esmeraldas: Genomic Perception of Its 'Candidatus Pandoraea novymonadis' Endosymbiont.</title>
        <authorList>
            <person name="Zakharova A."/>
            <person name="Saura A."/>
            <person name="Butenko A."/>
            <person name="Podesvova L."/>
            <person name="Warmusova S."/>
            <person name="Kostygov A.Y."/>
            <person name="Nenarokova A."/>
            <person name="Lukes J."/>
            <person name="Opperdoes F.R."/>
            <person name="Yurchenko V."/>
        </authorList>
    </citation>
    <scope>NUCLEOTIDE SEQUENCE [LARGE SCALE GENOMIC DNA]</scope>
    <source>
        <strain evidence="2 3">E262AT.01</strain>
    </source>
</reference>
<dbReference type="CDD" id="cd01650">
    <property type="entry name" value="RT_nLTR_like"/>
    <property type="match status" value="1"/>
</dbReference>
<keyword evidence="2" id="KW-0255">Endonuclease</keyword>
<proteinExistence type="predicted"/>
<keyword evidence="3" id="KW-1185">Reference proteome</keyword>
<name>A0AAW0EU73_9TRYP</name>
<dbReference type="InterPro" id="IPR005135">
    <property type="entry name" value="Endo/exonuclease/phosphatase"/>
</dbReference>
<dbReference type="SUPFAM" id="SSF56672">
    <property type="entry name" value="DNA/RNA polymerases"/>
    <property type="match status" value="1"/>
</dbReference>
<dbReference type="Pfam" id="PF14529">
    <property type="entry name" value="Exo_endo_phos_2"/>
    <property type="match status" value="1"/>
</dbReference>
<accession>A0AAW0EU73</accession>
<sequence>MLGDNGALLEWQCADIQDSLLLHTTRICNVYVRPGASAPVDAWLVELVSQLRPDIIGGDFNARHERWSPGARLSATETFARGDKILAFLEHTLYRTSHSPGLLQPTTTRESAVDFFLLAPGVRPTVHLVFTPCPCPSDHYMVVLAVPCAHAGCIHRRQRQIRWHLVTEAHHRLTAQRLRGGRDIADVMSRCHRCRDSLPRGALRSRYIPVSFVMTDVHDPTEAWRAFQKLHEGVPPCVPLTDPATGQRYVTARAKATELNKVFTAKHCSDPAGPMEPPSPMEFPTIGTPAPSVLRWEVDMAFKGLRNKGAPDNDGFTPRLLKWWHDALREPLSSAFSAILDTPTLMPVSWRFSTFVPLLKEGKAPESVTSYRPICITSLLSRLLEKVVVARLVGFLRGRMSPNQYGYVAGRSPLDALGHFLGTAHLVHDRPRKSAPKSHVGYWSCAGKSLAGYLDLSDAFCRVPHAQLLSALRKREVPTYLIRFIRYWLWDRKASTFVNGRKSPVTTMWAGVPQGSVLGPYLFTIFLDDLVASTVTLTRTISAPFVCHAEVVVYVDDFTVLVSGYEIPGIVSCMNAIVQHVFDWCGAHNMVLSPKSVFQWLEGYRNVIPAYLRRLSLTALPPIKIVRRPPPAASMAIPATRGIASSPRQVEEVLFPTTHGVVQRYLGVMIDSSLTYAAHMRHLRQKGTEFVSRLSPLLPYLHPRVARSLAYTGAEIMLYGIPLLLGRLADTYAHTCLQPTWNQLMRRCGGIVRTTSTSDVLVEMGVHSLDMMMRRRAIQWNHRRNTLPIFEVTLTQQLCDEFYRARGTPAIPRTHDPVSCFGHLYVPHLLPTLYPPTPVPATADKVHFLPPFHIAKSRLTPAQMLEANEKARAEAYRQLAGCFVLEGWCDGSWDTEDDGTEKAGGAAAVFLPASDATVPHVSVHCAVPLLSCSYTAEVYAALKLLELLRAVATEHAERPHKAALICTDSLSWLTHAAKGPHTPGPLTPLLWLRLCDLAEKVDHVLVCHAFSHCDDPRGDVIDKLAEEARDANRRLPSAWHRDAARHAARAPLQALITNVLSNRSQFHQEFRPELDTWSNSARGLPPIQLKIKQAVMILQLRTGYWPSLGPATFVRASLALFRCPRCAATVDCYHGGAVRHILWCALMDGHPLAHWLWSGDASVLRGVIARALEFLPSDRRRLTPGTASTDDPS</sequence>
<dbReference type="SUPFAM" id="SSF56219">
    <property type="entry name" value="DNase I-like"/>
    <property type="match status" value="1"/>
</dbReference>
<protein>
    <submittedName>
        <fullName evidence="2">Endonuclease-reverse transcriptase/Reverse transcriptase (RNA-dependent DNA polymerase)</fullName>
    </submittedName>
</protein>
<dbReference type="PANTHER" id="PTHR19446">
    <property type="entry name" value="REVERSE TRANSCRIPTASES"/>
    <property type="match status" value="1"/>
</dbReference>
<comment type="caution">
    <text evidence="2">The sequence shown here is derived from an EMBL/GenBank/DDBJ whole genome shotgun (WGS) entry which is preliminary data.</text>
</comment>
<gene>
    <name evidence="2" type="ORF">NESM_000735400</name>
</gene>
<dbReference type="SUPFAM" id="SSF53098">
    <property type="entry name" value="Ribonuclease H-like"/>
    <property type="match status" value="1"/>
</dbReference>